<accession>A0A220USI9</accession>
<name>A0A220USI9_9GAMM</name>
<protein>
    <submittedName>
        <fullName evidence="1">Diacylglycerol kinase</fullName>
    </submittedName>
</protein>
<dbReference type="RefSeq" id="WP_089068729.1">
    <property type="nucleotide sequence ID" value="NZ_CP022358.1"/>
</dbReference>
<sequence>MTKQAHPLSWIAGTTLTVLALAIGAVGLSLTFTGTGYAHDGFEHNQAIPQNAEYSAECGSCHMAYPANLLPAEKWQAITSNLSNHFGDDASLSPEATARIEQYLVQHAAQNGKVMKNSKPLIAGMGPQKITEQAFFIRKHDEIPRRMVQDNPKVGSFSQCSNCHNLAEKGIFDEDTVNIPGFGRWDD</sequence>
<dbReference type="AlphaFoldDB" id="A0A220USI9"/>
<dbReference type="EMBL" id="CP022358">
    <property type="protein sequence ID" value="ASK70906.1"/>
    <property type="molecule type" value="Genomic_DNA"/>
</dbReference>
<dbReference type="GO" id="GO:0016301">
    <property type="term" value="F:kinase activity"/>
    <property type="evidence" value="ECO:0007669"/>
    <property type="project" value="UniProtKB-KW"/>
</dbReference>
<gene>
    <name evidence="1" type="ORF">CF168_19635</name>
</gene>
<proteinExistence type="predicted"/>
<reference evidence="1 2" key="1">
    <citation type="submission" date="2017-07" db="EMBL/GenBank/DDBJ databases">
        <title>Phenotypical and genomic characterization of a clinical isolate of Shewanella bicestrii sp. nov. producing an extended-spectrum beta-lactamase and a new oxacillinase variant.</title>
        <authorList>
            <person name="Jousset A.B."/>
            <person name="Bonnin R.A."/>
            <person name="Girlich D."/>
            <person name="Dabos L."/>
            <person name="Potron A."/>
            <person name="Dortet L."/>
            <person name="Glaser P."/>
            <person name="Naas T."/>
        </authorList>
    </citation>
    <scope>NUCLEOTIDE SEQUENCE [LARGE SCALE GENOMIC DNA]</scope>
    <source>
        <strain evidence="1 2">JAB-1</strain>
    </source>
</reference>
<evidence type="ECO:0000313" key="1">
    <source>
        <dbReference type="EMBL" id="ASK70906.1"/>
    </source>
</evidence>
<keyword evidence="1" id="KW-0808">Transferase</keyword>
<dbReference type="KEGG" id="sbj:CF168_19635"/>
<keyword evidence="1" id="KW-0418">Kinase</keyword>
<dbReference type="InterPro" id="IPR018588">
    <property type="entry name" value="Dihaem_cytochrome-c"/>
</dbReference>
<dbReference type="Pfam" id="PF09626">
    <property type="entry name" value="DHC"/>
    <property type="match status" value="1"/>
</dbReference>
<dbReference type="Proteomes" id="UP000198367">
    <property type="component" value="Chromosome"/>
</dbReference>
<keyword evidence="2" id="KW-1185">Reference proteome</keyword>
<organism evidence="1 2">
    <name type="scientific">Shewanella bicestrii</name>
    <dbReference type="NCBI Taxonomy" id="2018305"/>
    <lineage>
        <taxon>Bacteria</taxon>
        <taxon>Pseudomonadati</taxon>
        <taxon>Pseudomonadota</taxon>
        <taxon>Gammaproteobacteria</taxon>
        <taxon>Alteromonadales</taxon>
        <taxon>Shewanellaceae</taxon>
        <taxon>Shewanella</taxon>
    </lineage>
</organism>
<evidence type="ECO:0000313" key="2">
    <source>
        <dbReference type="Proteomes" id="UP000198367"/>
    </source>
</evidence>